<dbReference type="HOGENOM" id="CLU_000960_22_3_1"/>
<accession>K0KQX4</accession>
<organism evidence="10 11">
    <name type="scientific">Wickerhamomyces ciferrii (strain ATCC 14091 / BCRC 22168 / CBS 111 / JCM 3599 / NBRC 0793 / NRRL Y-1031 F-60-10)</name>
    <name type="common">Yeast</name>
    <name type="synonym">Pichia ciferrii</name>
    <dbReference type="NCBI Taxonomy" id="1206466"/>
    <lineage>
        <taxon>Eukaryota</taxon>
        <taxon>Fungi</taxon>
        <taxon>Dikarya</taxon>
        <taxon>Ascomycota</taxon>
        <taxon>Saccharomycotina</taxon>
        <taxon>Saccharomycetes</taxon>
        <taxon>Phaffomycetales</taxon>
        <taxon>Wickerhamomycetaceae</taxon>
        <taxon>Wickerhamomyces</taxon>
    </lineage>
</organism>
<dbReference type="GO" id="GO:0012505">
    <property type="term" value="C:endomembrane system"/>
    <property type="evidence" value="ECO:0007669"/>
    <property type="project" value="UniProtKB-SubCell"/>
</dbReference>
<evidence type="ECO:0000256" key="7">
    <source>
        <dbReference type="SAM" id="MobiDB-lite"/>
    </source>
</evidence>
<feature type="transmembrane region" description="Helical" evidence="8">
    <location>
        <begin position="310"/>
        <end position="326"/>
    </location>
</feature>
<dbReference type="InterPro" id="IPR011701">
    <property type="entry name" value="MFS"/>
</dbReference>
<proteinExistence type="inferred from homology"/>
<evidence type="ECO:0000256" key="2">
    <source>
        <dbReference type="ARBA" id="ARBA00008335"/>
    </source>
</evidence>
<feature type="transmembrane region" description="Helical" evidence="8">
    <location>
        <begin position="84"/>
        <end position="107"/>
    </location>
</feature>
<sequence>MTSVKLQNVQSPKKESTTTTTTDVLSSPEGSRNSNDSIHSEDSEDSFLRDLERDQVHRDSTPDLANPAINQGQKTFKLDKNSRYALIAVWIGNFLCALDGTIVSTTMSNIASDFGQSNLVSWIAVSYLLTSTSFQPLYGKTSDIIGRKTLLIIAQALFGLGILLSGISTNVETLSLSRALSGIGGSGMMTLTSIIISDVVPLSQRPMYSAYGSVVDNTSKMLGGPLGGLCIATIGWRWMFLSQVPLVLICIGITSFVEIKVDHIPEGPERFSKKNLKRIDLGGIITSNFLVSSIIFLVSDDGGYPTYFKNILYITLFSSIIGYIYVERYIAVETLIEPKLVNGQIGILGLVNGVQSLLFYFVLFMTPLYLQLIQHINVTQIGFYTMFCVVSTAVGSVLTGLLLKRYNSSEESIIKAGIWLNLITFIGQIGGFTILYLVNEYVPPIEERFYWKLLLIIGLIISGLGVGASGPGCSIFVFGKAGRKDQASAFTVINVIKSLGNVLGISLSLSVYTRELFKRLYGFLGKDQSELVKKLIKDSSYIYNGLDQQYLKEVLGIYRVSLVTAYHPIFILSLLALIIMFLLNRSVQKCLKIILG</sequence>
<dbReference type="PANTHER" id="PTHR23501">
    <property type="entry name" value="MAJOR FACILITATOR SUPERFAMILY"/>
    <property type="match status" value="1"/>
</dbReference>
<evidence type="ECO:0000313" key="11">
    <source>
        <dbReference type="Proteomes" id="UP000009328"/>
    </source>
</evidence>
<feature type="region of interest" description="Disordered" evidence="7">
    <location>
        <begin position="1"/>
        <end position="46"/>
    </location>
</feature>
<reference evidence="10 11" key="1">
    <citation type="journal article" date="2012" name="Eukaryot. Cell">
        <title>Draft genome sequence of Wickerhamomyces ciferrii NRRL Y-1031 F-60-10.</title>
        <authorList>
            <person name="Schneider J."/>
            <person name="Andrea H."/>
            <person name="Blom J."/>
            <person name="Jaenicke S."/>
            <person name="Ruckert C."/>
            <person name="Schorsch C."/>
            <person name="Szczepanowski R."/>
            <person name="Farwick M."/>
            <person name="Goesmann A."/>
            <person name="Puhler A."/>
            <person name="Schaffer S."/>
            <person name="Tauch A."/>
            <person name="Kohler T."/>
            <person name="Brinkrolf K."/>
        </authorList>
    </citation>
    <scope>NUCLEOTIDE SEQUENCE [LARGE SCALE GENOMIC DNA]</scope>
    <source>
        <strain evidence="11">ATCC 14091 / BCRC 22168 / CBS 111 / JCM 3599 / NBRC 0793 / NRRL Y-1031 F-60-10</strain>
    </source>
</reference>
<evidence type="ECO:0000259" key="9">
    <source>
        <dbReference type="PROSITE" id="PS50850"/>
    </source>
</evidence>
<keyword evidence="3" id="KW-0813">Transport</keyword>
<dbReference type="PANTHER" id="PTHR23501:SF191">
    <property type="entry name" value="VACUOLAR BASIC AMINO ACID TRANSPORTER 4"/>
    <property type="match status" value="1"/>
</dbReference>
<keyword evidence="11" id="KW-1185">Reference proteome</keyword>
<evidence type="ECO:0000256" key="5">
    <source>
        <dbReference type="ARBA" id="ARBA00022989"/>
    </source>
</evidence>
<dbReference type="GO" id="GO:0015174">
    <property type="term" value="F:basic amino acid transmembrane transporter activity"/>
    <property type="evidence" value="ECO:0007669"/>
    <property type="project" value="TreeGrafter"/>
</dbReference>
<dbReference type="EMBL" id="CAIF01000138">
    <property type="protein sequence ID" value="CCH44522.1"/>
    <property type="molecule type" value="Genomic_DNA"/>
</dbReference>
<name>K0KQX4_WICCF</name>
<feature type="transmembrane region" description="Helical" evidence="8">
    <location>
        <begin position="565"/>
        <end position="583"/>
    </location>
</feature>
<feature type="transmembrane region" description="Helical" evidence="8">
    <location>
        <begin position="150"/>
        <end position="167"/>
    </location>
</feature>
<dbReference type="GO" id="GO:0005886">
    <property type="term" value="C:plasma membrane"/>
    <property type="evidence" value="ECO:0007669"/>
    <property type="project" value="TreeGrafter"/>
</dbReference>
<dbReference type="SUPFAM" id="SSF103473">
    <property type="entry name" value="MFS general substrate transporter"/>
    <property type="match status" value="1"/>
</dbReference>
<evidence type="ECO:0000256" key="6">
    <source>
        <dbReference type="ARBA" id="ARBA00023136"/>
    </source>
</evidence>
<feature type="transmembrane region" description="Helical" evidence="8">
    <location>
        <begin position="347"/>
        <end position="369"/>
    </location>
</feature>
<feature type="transmembrane region" description="Helical" evidence="8">
    <location>
        <begin position="450"/>
        <end position="478"/>
    </location>
</feature>
<keyword evidence="4 8" id="KW-0812">Transmembrane</keyword>
<evidence type="ECO:0000313" key="10">
    <source>
        <dbReference type="EMBL" id="CCH44522.1"/>
    </source>
</evidence>
<evidence type="ECO:0000256" key="8">
    <source>
        <dbReference type="SAM" id="Phobius"/>
    </source>
</evidence>
<evidence type="ECO:0000256" key="3">
    <source>
        <dbReference type="ARBA" id="ARBA00022448"/>
    </source>
</evidence>
<keyword evidence="6 8" id="KW-0472">Membrane</keyword>
<feature type="compositionally biased region" description="Polar residues" evidence="7">
    <location>
        <begin position="1"/>
        <end position="11"/>
    </location>
</feature>
<dbReference type="InterPro" id="IPR020846">
    <property type="entry name" value="MFS_dom"/>
</dbReference>
<feature type="transmembrane region" description="Helical" evidence="8">
    <location>
        <begin position="221"/>
        <end position="238"/>
    </location>
</feature>
<comment type="subcellular location">
    <subcellularLocation>
        <location evidence="1">Endomembrane system</location>
        <topology evidence="1">Multi-pass membrane protein</topology>
    </subcellularLocation>
</comment>
<dbReference type="InterPro" id="IPR036259">
    <property type="entry name" value="MFS_trans_sf"/>
</dbReference>
<dbReference type="PROSITE" id="PS50850">
    <property type="entry name" value="MFS"/>
    <property type="match status" value="1"/>
</dbReference>
<gene>
    <name evidence="10" type="ORF">BN7_4087</name>
</gene>
<comment type="caution">
    <text evidence="10">The sequence shown here is derived from an EMBL/GenBank/DDBJ whole genome shotgun (WGS) entry which is preliminary data.</text>
</comment>
<dbReference type="Gene3D" id="1.20.1250.20">
    <property type="entry name" value="MFS general substrate transporter like domains"/>
    <property type="match status" value="1"/>
</dbReference>
<feature type="transmembrane region" description="Helical" evidence="8">
    <location>
        <begin position="381"/>
        <end position="404"/>
    </location>
</feature>
<dbReference type="eggNOG" id="KOG0254">
    <property type="taxonomic scope" value="Eukaryota"/>
</dbReference>
<comment type="similarity">
    <text evidence="2">Belongs to the major facilitator superfamily.</text>
</comment>
<dbReference type="STRING" id="1206466.K0KQX4"/>
<dbReference type="Pfam" id="PF07690">
    <property type="entry name" value="MFS_1"/>
    <property type="match status" value="1"/>
</dbReference>
<feature type="compositionally biased region" description="Polar residues" evidence="7">
    <location>
        <begin position="23"/>
        <end position="37"/>
    </location>
</feature>
<dbReference type="Proteomes" id="UP000009328">
    <property type="component" value="Unassembled WGS sequence"/>
</dbReference>
<evidence type="ECO:0000256" key="4">
    <source>
        <dbReference type="ARBA" id="ARBA00022692"/>
    </source>
</evidence>
<dbReference type="InParanoid" id="K0KQX4"/>
<feature type="transmembrane region" description="Helical" evidence="8">
    <location>
        <begin position="490"/>
        <end position="512"/>
    </location>
</feature>
<feature type="transmembrane region" description="Helical" evidence="8">
    <location>
        <begin position="281"/>
        <end position="298"/>
    </location>
</feature>
<evidence type="ECO:0000256" key="1">
    <source>
        <dbReference type="ARBA" id="ARBA00004127"/>
    </source>
</evidence>
<keyword evidence="5 8" id="KW-1133">Transmembrane helix</keyword>
<feature type="domain" description="Major facilitator superfamily (MFS) profile" evidence="9">
    <location>
        <begin position="85"/>
        <end position="588"/>
    </location>
</feature>
<feature type="transmembrane region" description="Helical" evidence="8">
    <location>
        <begin position="179"/>
        <end position="200"/>
    </location>
</feature>
<feature type="transmembrane region" description="Helical" evidence="8">
    <location>
        <begin position="416"/>
        <end position="438"/>
    </location>
</feature>
<protein>
    <submittedName>
        <fullName evidence="10">Membrane protein</fullName>
    </submittedName>
</protein>
<dbReference type="GO" id="GO:0000329">
    <property type="term" value="C:fungal-type vacuole membrane"/>
    <property type="evidence" value="ECO:0007669"/>
    <property type="project" value="TreeGrafter"/>
</dbReference>
<dbReference type="AlphaFoldDB" id="K0KQX4"/>